<dbReference type="FunFam" id="1.25.40.10:FF:000905">
    <property type="entry name" value="Outer envelope protein 61"/>
    <property type="match status" value="1"/>
</dbReference>
<dbReference type="GO" id="GO:0005789">
    <property type="term" value="C:endoplasmic reticulum membrane"/>
    <property type="evidence" value="ECO:0007669"/>
    <property type="project" value="EnsemblPlants"/>
</dbReference>
<dbReference type="Proteomes" id="UP000030689">
    <property type="component" value="Unassembled WGS sequence"/>
</dbReference>
<proteinExistence type="predicted"/>
<sequence>MFNGMMDPEMIRLAQDQMSRMTPADFARIQQQMMSNPDLMKMATESMKNMKPEDLKQAAEQLKHTRPEDMAEIGEKMAKASPEEIAAMRAQADAQFTYQINAAQMLKKQGNELHSRGNFSDAAEKYLRAKNNLKDIPSSKGGALLLACSLNLMSCYLKTNQHDECIKEGSEVLAYDARNVKALYRRGQAYRDLGLFEDAVSDLSKALEVSPEDETIADVLRDAKERLAVEGPGKASKGVVIEDITEESTVTSGESKKPSKEVTGSQRESNGGGHAQGVKTDVDGLQALRDDPEAIRTFQNFISKNDPDTLAALSGGKAGDMSPDMFKTASSMIGKMSPEEIQKMVQTASSFKGDNPFAPTATSAENGFAPTPDMLKLASDMMSKMSPEERERMFNMASSLKANAPVSTSHSDAEASAPRESLGASGLNSFVGEASSSGNSFMAPRSGLEPSIPSAAPADLQEQMRNQMKDPAMRQMFTSMIKNMNPEMMASMSEQFGMKLSQEDAAKAQQAMASLSPEDLEKMMRWADRAQTGIEKAKKAKKWLLGKGGLIFAICMLILAIILHRLGYIGS</sequence>
<dbReference type="Gramene" id="ESQ42157">
    <property type="protein sequence ID" value="ESQ42157"/>
    <property type="gene ID" value="EUTSA_v10013111mg"/>
</dbReference>
<dbReference type="GO" id="GO:0046967">
    <property type="term" value="P:cytosol to endoplasmic reticulum transport"/>
    <property type="evidence" value="ECO:0007669"/>
    <property type="project" value="EnsemblPlants"/>
</dbReference>
<dbReference type="Gene3D" id="1.25.40.10">
    <property type="entry name" value="Tetratricopeptide repeat domain"/>
    <property type="match status" value="1"/>
</dbReference>
<dbReference type="eggNOG" id="KOG0543">
    <property type="taxonomic scope" value="Eukaryota"/>
</dbReference>
<dbReference type="OrthoDB" id="245563at2759"/>
<evidence type="ECO:0000256" key="3">
    <source>
        <dbReference type="SAM" id="Phobius"/>
    </source>
</evidence>
<dbReference type="SMART" id="SM00028">
    <property type="entry name" value="TPR"/>
    <property type="match status" value="3"/>
</dbReference>
<feature type="region of interest" description="Disordered" evidence="2">
    <location>
        <begin position="434"/>
        <end position="454"/>
    </location>
</feature>
<keyword evidence="3" id="KW-0472">Membrane</keyword>
<dbReference type="InterPro" id="IPR053319">
    <property type="entry name" value="OEP61"/>
</dbReference>
<evidence type="ECO:0000256" key="1">
    <source>
        <dbReference type="PROSITE-ProRule" id="PRU00339"/>
    </source>
</evidence>
<keyword evidence="3" id="KW-0812">Transmembrane</keyword>
<keyword evidence="3" id="KW-1133">Transmembrane helix</keyword>
<dbReference type="PROSITE" id="PS50005">
    <property type="entry name" value="TPR"/>
    <property type="match status" value="1"/>
</dbReference>
<dbReference type="SUPFAM" id="SSF48452">
    <property type="entry name" value="TPR-like"/>
    <property type="match status" value="1"/>
</dbReference>
<dbReference type="PANTHER" id="PTHR48433">
    <property type="entry name" value="OUTER ENVELOPE PROTEIN 61-LIKE"/>
    <property type="match status" value="1"/>
</dbReference>
<dbReference type="PANTHER" id="PTHR48433:SF1">
    <property type="entry name" value="OUTER ENVELOPE PROTEIN 61-LIKE"/>
    <property type="match status" value="1"/>
</dbReference>
<protein>
    <submittedName>
        <fullName evidence="4">Uncharacterized protein</fullName>
    </submittedName>
</protein>
<feature type="region of interest" description="Disordered" evidence="2">
    <location>
        <begin position="239"/>
        <end position="279"/>
    </location>
</feature>
<feature type="transmembrane region" description="Helical" evidence="3">
    <location>
        <begin position="544"/>
        <end position="563"/>
    </location>
</feature>
<dbReference type="OMA" id="RWADKIQ"/>
<evidence type="ECO:0000256" key="2">
    <source>
        <dbReference type="SAM" id="MobiDB-lite"/>
    </source>
</evidence>
<feature type="repeat" description="TPR" evidence="1">
    <location>
        <begin position="180"/>
        <end position="213"/>
    </location>
</feature>
<name>V4LIB0_EUTSA</name>
<dbReference type="Pfam" id="PF00515">
    <property type="entry name" value="TPR_1"/>
    <property type="match status" value="1"/>
</dbReference>
<keyword evidence="1" id="KW-0802">TPR repeat</keyword>
<dbReference type="GO" id="GO:0009707">
    <property type="term" value="C:chloroplast outer membrane"/>
    <property type="evidence" value="ECO:0007669"/>
    <property type="project" value="EnsemblPlants"/>
</dbReference>
<reference evidence="4 5" key="1">
    <citation type="journal article" date="2013" name="Front. Plant Sci.">
        <title>The Reference Genome of the Halophytic Plant Eutrema salsugineum.</title>
        <authorList>
            <person name="Yang R."/>
            <person name="Jarvis D.E."/>
            <person name="Chen H."/>
            <person name="Beilstein M.A."/>
            <person name="Grimwood J."/>
            <person name="Jenkins J."/>
            <person name="Shu S."/>
            <person name="Prochnik S."/>
            <person name="Xin M."/>
            <person name="Ma C."/>
            <person name="Schmutz J."/>
            <person name="Wing R.A."/>
            <person name="Mitchell-Olds T."/>
            <person name="Schumaker K.S."/>
            <person name="Wang X."/>
        </authorList>
    </citation>
    <scope>NUCLEOTIDE SEQUENCE [LARGE SCALE GENOMIC DNA]</scope>
</reference>
<dbReference type="STRING" id="72664.V4LIB0"/>
<dbReference type="PROSITE" id="PS50293">
    <property type="entry name" value="TPR_REGION"/>
    <property type="match status" value="1"/>
</dbReference>
<keyword evidence="5" id="KW-1185">Reference proteome</keyword>
<evidence type="ECO:0000313" key="5">
    <source>
        <dbReference type="Proteomes" id="UP000030689"/>
    </source>
</evidence>
<evidence type="ECO:0000313" key="4">
    <source>
        <dbReference type="EMBL" id="ESQ42157.1"/>
    </source>
</evidence>
<dbReference type="EMBL" id="KI517464">
    <property type="protein sequence ID" value="ESQ42157.1"/>
    <property type="molecule type" value="Genomic_DNA"/>
</dbReference>
<dbReference type="KEGG" id="eus:EUTSA_v10013111mg"/>
<dbReference type="InterPro" id="IPR011990">
    <property type="entry name" value="TPR-like_helical_dom_sf"/>
</dbReference>
<dbReference type="InterPro" id="IPR019734">
    <property type="entry name" value="TPR_rpt"/>
</dbReference>
<accession>V4LIB0</accession>
<organism evidence="4 5">
    <name type="scientific">Eutrema salsugineum</name>
    <name type="common">Saltwater cress</name>
    <name type="synonym">Sisymbrium salsugineum</name>
    <dbReference type="NCBI Taxonomy" id="72664"/>
    <lineage>
        <taxon>Eukaryota</taxon>
        <taxon>Viridiplantae</taxon>
        <taxon>Streptophyta</taxon>
        <taxon>Embryophyta</taxon>
        <taxon>Tracheophyta</taxon>
        <taxon>Spermatophyta</taxon>
        <taxon>Magnoliopsida</taxon>
        <taxon>eudicotyledons</taxon>
        <taxon>Gunneridae</taxon>
        <taxon>Pentapetalae</taxon>
        <taxon>rosids</taxon>
        <taxon>malvids</taxon>
        <taxon>Brassicales</taxon>
        <taxon>Brassicaceae</taxon>
        <taxon>Eutremeae</taxon>
        <taxon>Eutrema</taxon>
    </lineage>
</organism>
<dbReference type="AlphaFoldDB" id="V4LIB0"/>
<gene>
    <name evidence="4" type="ORF">EUTSA_v10013111mg</name>
</gene>